<protein>
    <submittedName>
        <fullName evidence="8">DNA internalization-related competence protein ComEC/Rec2</fullName>
    </submittedName>
</protein>
<dbReference type="PANTHER" id="PTHR30619:SF1">
    <property type="entry name" value="RECOMBINATION PROTEIN 2"/>
    <property type="match status" value="1"/>
</dbReference>
<feature type="transmembrane region" description="Helical" evidence="6">
    <location>
        <begin position="269"/>
        <end position="298"/>
    </location>
</feature>
<evidence type="ECO:0000256" key="5">
    <source>
        <dbReference type="ARBA" id="ARBA00023136"/>
    </source>
</evidence>
<dbReference type="RefSeq" id="WP_221872096.1">
    <property type="nucleotide sequence ID" value="NZ_JACWFH010000008.1"/>
</dbReference>
<dbReference type="InterPro" id="IPR036866">
    <property type="entry name" value="RibonucZ/Hydroxyglut_hydro"/>
</dbReference>
<keyword evidence="3 6" id="KW-0812">Transmembrane</keyword>
<keyword evidence="4 6" id="KW-1133">Transmembrane helix</keyword>
<evidence type="ECO:0000313" key="9">
    <source>
        <dbReference type="Proteomes" id="UP000769780"/>
    </source>
</evidence>
<gene>
    <name evidence="8" type="ORF">H0185_05745</name>
</gene>
<feature type="transmembrane region" description="Helical" evidence="6">
    <location>
        <begin position="423"/>
        <end position="444"/>
    </location>
</feature>
<evidence type="ECO:0000259" key="7">
    <source>
        <dbReference type="SMART" id="SM00849"/>
    </source>
</evidence>
<feature type="transmembrane region" description="Helical" evidence="6">
    <location>
        <begin position="310"/>
        <end position="329"/>
    </location>
</feature>
<evidence type="ECO:0000256" key="3">
    <source>
        <dbReference type="ARBA" id="ARBA00022692"/>
    </source>
</evidence>
<dbReference type="NCBIfam" id="TIGR00360">
    <property type="entry name" value="ComEC_N-term"/>
    <property type="match status" value="1"/>
</dbReference>
<dbReference type="InterPro" id="IPR025405">
    <property type="entry name" value="DUF4131"/>
</dbReference>
<sequence length="769" mass="86462">MKGKLIYVAIISLFGLLSVFGNTILFSSLSLLILLYYFYSKKFSGRYLLISIVVYFSFIIIGFLTVSSQVSVLEGNETKFTLHFIDGINIDGNRFSAIAEVASGGERIILNYRLRSPQEKAALQKRIYPGVSCKVTGTLATPNQATNPNSFDYQLYLKRKEIFWILKPNDISPAICTQPQGNLITLLKRVRQKEVLKLEEKMDEELAAIFAALLFGDRNLMNPEMEEDYTKTGTVHLLAISGLHVALLTGMCFAFLLRLGMTREKAELFLILILPCYAVLTGLSPSVNRAVLMLMLMLVARRLKVQITPLDAISIAFLFLVLISPYTIYEPGFQLSFGVSLALVLSSTKIINTFQSYLLRLIAVSFVSQLASIPILLSYFYEISLISVVTNLLFVPLFSIIILPLVLVTYLTGIFFPFVSDFFLFWMSFIVAFANKVSALFASFSFSSVVIGKPNPFILLLYLVIYLLFFISWEKRKKSFAVFLLPFIPVIFQIVFPYLSPYGKVVFVDVGQGDSILIRLPYNRATYLIDTGGTISFHREAWEEKRDHFETGEDILVPFLKSEGIRKLEKLILTHGDMDHIGGAPAILSELRIEEILMPVSVERSVMERRVIRIAETNQAKVRIVGAGARWKVGQDFFQIISPLEKLEDKNEGSIVLYASFGGKRWLFTGDLGSGGEVELINHYSQMDVDVLKVGHHGSKTSSSEVFLDTIQPETAVISAGDGNRYGHPHAEVLEGLKSRQIKLYRTDTQGAVIYTFKEDSGTFRTWMP</sequence>
<dbReference type="NCBIfam" id="TIGR00361">
    <property type="entry name" value="ComEC_Rec2"/>
    <property type="match status" value="1"/>
</dbReference>
<feature type="transmembrane region" description="Helical" evidence="6">
    <location>
        <begin position="45"/>
        <end position="66"/>
    </location>
</feature>
<dbReference type="InterPro" id="IPR004477">
    <property type="entry name" value="ComEC_N"/>
</dbReference>
<keyword evidence="9" id="KW-1185">Reference proteome</keyword>
<evidence type="ECO:0000256" key="6">
    <source>
        <dbReference type="SAM" id="Phobius"/>
    </source>
</evidence>
<proteinExistence type="predicted"/>
<keyword evidence="5 6" id="KW-0472">Membrane</keyword>
<dbReference type="Proteomes" id="UP000769780">
    <property type="component" value="Unassembled WGS sequence"/>
</dbReference>
<dbReference type="SUPFAM" id="SSF56281">
    <property type="entry name" value="Metallo-hydrolase/oxidoreductase"/>
    <property type="match status" value="1"/>
</dbReference>
<feature type="transmembrane region" description="Helical" evidence="6">
    <location>
        <begin position="456"/>
        <end position="473"/>
    </location>
</feature>
<feature type="transmembrane region" description="Helical" evidence="6">
    <location>
        <begin position="335"/>
        <end position="351"/>
    </location>
</feature>
<evidence type="ECO:0000313" key="8">
    <source>
        <dbReference type="EMBL" id="MBY0096307.1"/>
    </source>
</evidence>
<dbReference type="InterPro" id="IPR004797">
    <property type="entry name" value="Competence_ComEC/Rec2"/>
</dbReference>
<comment type="caution">
    <text evidence="8">The sequence shown here is derived from an EMBL/GenBank/DDBJ whole genome shotgun (WGS) entry which is preliminary data.</text>
</comment>
<name>A0ABS7K232_9BACI</name>
<dbReference type="InterPro" id="IPR035681">
    <property type="entry name" value="ComA-like_MBL"/>
</dbReference>
<dbReference type="Pfam" id="PF13567">
    <property type="entry name" value="DUF4131"/>
    <property type="match status" value="1"/>
</dbReference>
<dbReference type="Pfam" id="PF00753">
    <property type="entry name" value="Lactamase_B"/>
    <property type="match status" value="1"/>
</dbReference>
<dbReference type="PANTHER" id="PTHR30619">
    <property type="entry name" value="DNA INTERNALIZATION/COMPETENCE PROTEIN COMEC/REC2"/>
    <property type="match status" value="1"/>
</dbReference>
<feature type="transmembrane region" description="Helical" evidence="6">
    <location>
        <begin position="358"/>
        <end position="381"/>
    </location>
</feature>
<dbReference type="EMBL" id="JACWFH010000008">
    <property type="protein sequence ID" value="MBY0096307.1"/>
    <property type="molecule type" value="Genomic_DNA"/>
</dbReference>
<keyword evidence="2" id="KW-1003">Cell membrane</keyword>
<evidence type="ECO:0000256" key="2">
    <source>
        <dbReference type="ARBA" id="ARBA00022475"/>
    </source>
</evidence>
<feature type="domain" description="Metallo-beta-lactamase" evidence="7">
    <location>
        <begin position="512"/>
        <end position="722"/>
    </location>
</feature>
<feature type="transmembrane region" description="Helical" evidence="6">
    <location>
        <begin position="480"/>
        <end position="499"/>
    </location>
</feature>
<feature type="transmembrane region" description="Helical" evidence="6">
    <location>
        <begin position="393"/>
        <end position="416"/>
    </location>
</feature>
<feature type="transmembrane region" description="Helical" evidence="6">
    <location>
        <begin position="235"/>
        <end position="257"/>
    </location>
</feature>
<dbReference type="CDD" id="cd07731">
    <property type="entry name" value="ComA-like_MBL-fold"/>
    <property type="match status" value="1"/>
</dbReference>
<evidence type="ECO:0000256" key="4">
    <source>
        <dbReference type="ARBA" id="ARBA00022989"/>
    </source>
</evidence>
<organism evidence="8 9">
    <name type="scientific">Mesobacillus maritimus</name>
    <dbReference type="NCBI Taxonomy" id="1643336"/>
    <lineage>
        <taxon>Bacteria</taxon>
        <taxon>Bacillati</taxon>
        <taxon>Bacillota</taxon>
        <taxon>Bacilli</taxon>
        <taxon>Bacillales</taxon>
        <taxon>Bacillaceae</taxon>
        <taxon>Mesobacillus</taxon>
    </lineage>
</organism>
<dbReference type="Gene3D" id="3.60.15.10">
    <property type="entry name" value="Ribonuclease Z/Hydroxyacylglutathione hydrolase-like"/>
    <property type="match status" value="1"/>
</dbReference>
<dbReference type="SMART" id="SM00849">
    <property type="entry name" value="Lactamase_B"/>
    <property type="match status" value="1"/>
</dbReference>
<accession>A0ABS7K232</accession>
<evidence type="ECO:0000256" key="1">
    <source>
        <dbReference type="ARBA" id="ARBA00004651"/>
    </source>
</evidence>
<dbReference type="InterPro" id="IPR001279">
    <property type="entry name" value="Metallo-B-lactamas"/>
</dbReference>
<reference evidence="8 9" key="1">
    <citation type="submission" date="2020-07" db="EMBL/GenBank/DDBJ databases">
        <title>Fungal Genomes of the International Space Station.</title>
        <authorList>
            <person name="Seuylemezian A."/>
            <person name="Singh N.K."/>
            <person name="Wood J."/>
            <person name="Venkateswaran K."/>
        </authorList>
    </citation>
    <scope>NUCLEOTIDE SEQUENCE [LARGE SCALE GENOMIC DNA]</scope>
    <source>
        <strain evidence="8 9">PL-B2</strain>
    </source>
</reference>
<dbReference type="InterPro" id="IPR052159">
    <property type="entry name" value="Competence_DNA_uptake"/>
</dbReference>
<comment type="subcellular location">
    <subcellularLocation>
        <location evidence="1">Cell membrane</location>
        <topology evidence="1">Multi-pass membrane protein</topology>
    </subcellularLocation>
</comment>
<feature type="transmembrane region" description="Helical" evidence="6">
    <location>
        <begin position="7"/>
        <end position="39"/>
    </location>
</feature>
<dbReference type="Pfam" id="PF03772">
    <property type="entry name" value="Competence"/>
    <property type="match status" value="1"/>
</dbReference>